<feature type="binding site" evidence="9">
    <location>
        <position position="220"/>
    </location>
    <ligand>
        <name>ATP</name>
        <dbReference type="ChEBI" id="CHEBI:30616"/>
    </ligand>
</feature>
<feature type="binding site" evidence="9">
    <location>
        <position position="293"/>
    </location>
    <ligand>
        <name>DNA</name>
        <dbReference type="ChEBI" id="CHEBI:16991"/>
    </ligand>
</feature>
<feature type="binding site" evidence="9">
    <location>
        <position position="173"/>
    </location>
    <ligand>
        <name>ATP</name>
        <dbReference type="ChEBI" id="CHEBI:30616"/>
    </ligand>
</feature>
<comment type="domain">
    <text evidence="9">Has 3 domains, the large (RuvB-L) and small ATPase (RuvB-S) domains and the C-terminal head (RuvB-H) domain. The head domain binds DNA, while the ATPase domains jointly bind ATP, ADP or are empty depending on the state of the subunit in the translocation cycle. During a single DNA translocation step the structure of each domain remains the same, but their relative positions change.</text>
</comment>
<dbReference type="NCBIfam" id="TIGR00635">
    <property type="entry name" value="ruvB"/>
    <property type="match status" value="1"/>
</dbReference>
<evidence type="ECO:0000313" key="12">
    <source>
        <dbReference type="Proteomes" id="UP000183610"/>
    </source>
</evidence>
<evidence type="ECO:0000256" key="1">
    <source>
        <dbReference type="ARBA" id="ARBA00022490"/>
    </source>
</evidence>
<comment type="subcellular location">
    <subcellularLocation>
        <location evidence="9">Cytoplasm</location>
    </subcellularLocation>
</comment>
<comment type="catalytic activity">
    <reaction evidence="9">
        <text>ATP + H2O = ADP + phosphate + H(+)</text>
        <dbReference type="Rhea" id="RHEA:13065"/>
        <dbReference type="ChEBI" id="CHEBI:15377"/>
        <dbReference type="ChEBI" id="CHEBI:15378"/>
        <dbReference type="ChEBI" id="CHEBI:30616"/>
        <dbReference type="ChEBI" id="CHEBI:43474"/>
        <dbReference type="ChEBI" id="CHEBI:456216"/>
    </reaction>
</comment>
<dbReference type="Pfam" id="PF05496">
    <property type="entry name" value="RuvB_N"/>
    <property type="match status" value="1"/>
</dbReference>
<comment type="caution">
    <text evidence="11">The sequence shown here is derived from an EMBL/GenBank/DDBJ whole genome shotgun (WGS) entry which is preliminary data.</text>
</comment>
<dbReference type="InterPro" id="IPR041445">
    <property type="entry name" value="AAA_lid_4"/>
</dbReference>
<feature type="binding site" evidence="9">
    <location>
        <position position="69"/>
    </location>
    <ligand>
        <name>ATP</name>
        <dbReference type="ChEBI" id="CHEBI:30616"/>
    </ligand>
</feature>
<dbReference type="InterPro" id="IPR008824">
    <property type="entry name" value="RuvB-like_N"/>
</dbReference>
<keyword evidence="3 9" id="KW-0227">DNA damage</keyword>
<evidence type="ECO:0000256" key="8">
    <source>
        <dbReference type="ARBA" id="ARBA00023204"/>
    </source>
</evidence>
<dbReference type="GO" id="GO:0000400">
    <property type="term" value="F:four-way junction DNA binding"/>
    <property type="evidence" value="ECO:0007669"/>
    <property type="project" value="UniProtKB-UniRule"/>
</dbReference>
<sequence length="335" mass="37107">MDERIISSETVDSEEVSFETSLRPQTLSQYIGQDKVKNNLTVFIEAATLRNEALDHVLLYGPPGLGKTTLAMVIASEMGSQIKTTSGPAIERPGDLATILTSLDPGDVLFIDEIHRLSRAIEEVLYPAMEDYCLDIVIGTGPTARSVRLDLPPFTLIGATTRAGLLSAPLRDRFGVIDHLEFYTEEQLTEIVLRTANILDTKIDDLGAREIARRSRGTPRIANRLLKRVRDFAQVRGNGTVTEKLAKEALTLLQVDPRGLDTIDQKLLHTIIQSFRGGPVGLDTIAASIGEERETIEDMQEPYLLQIGFLQRTPRGRIATEIAYKHLGISYEKEV</sequence>
<dbReference type="PANTHER" id="PTHR42848">
    <property type="match status" value="1"/>
</dbReference>
<dbReference type="GO" id="GO:0006281">
    <property type="term" value="P:DNA repair"/>
    <property type="evidence" value="ECO:0007669"/>
    <property type="project" value="UniProtKB-UniRule"/>
</dbReference>
<dbReference type="InterPro" id="IPR008823">
    <property type="entry name" value="RuvB_wg_C"/>
</dbReference>
<feature type="binding site" evidence="9">
    <location>
        <position position="312"/>
    </location>
    <ligand>
        <name>DNA</name>
        <dbReference type="ChEBI" id="CHEBI:16991"/>
    </ligand>
</feature>
<dbReference type="Gene3D" id="1.10.10.10">
    <property type="entry name" value="Winged helix-like DNA-binding domain superfamily/Winged helix DNA-binding domain"/>
    <property type="match status" value="1"/>
</dbReference>
<evidence type="ECO:0000256" key="4">
    <source>
        <dbReference type="ARBA" id="ARBA00022801"/>
    </source>
</evidence>
<dbReference type="PANTHER" id="PTHR42848:SF1">
    <property type="entry name" value="HOLLIDAY JUNCTION BRANCH MIGRATION COMPLEX SUBUNIT RUVB"/>
    <property type="match status" value="1"/>
</dbReference>
<keyword evidence="6 9" id="KW-0238">DNA-binding</keyword>
<dbReference type="InterPro" id="IPR036390">
    <property type="entry name" value="WH_DNA-bd_sf"/>
</dbReference>
<evidence type="ECO:0000256" key="5">
    <source>
        <dbReference type="ARBA" id="ARBA00022840"/>
    </source>
</evidence>
<evidence type="ECO:0000313" key="11">
    <source>
        <dbReference type="EMBL" id="SDW82459.1"/>
    </source>
</evidence>
<dbReference type="GO" id="GO:0048476">
    <property type="term" value="C:Holliday junction resolvase complex"/>
    <property type="evidence" value="ECO:0007669"/>
    <property type="project" value="UniProtKB-UniRule"/>
</dbReference>
<feature type="region of interest" description="Small ATPAse domain (RuvB-S)" evidence="9">
    <location>
        <begin position="184"/>
        <end position="254"/>
    </location>
</feature>
<keyword evidence="4 9" id="KW-0378">Hydrolase</keyword>
<feature type="binding site" evidence="9">
    <location>
        <position position="317"/>
    </location>
    <ligand>
        <name>DNA</name>
        <dbReference type="ChEBI" id="CHEBI:16991"/>
    </ligand>
</feature>
<feature type="binding site" evidence="9">
    <location>
        <position position="23"/>
    </location>
    <ligand>
        <name>ATP</name>
        <dbReference type="ChEBI" id="CHEBI:30616"/>
    </ligand>
</feature>
<dbReference type="GO" id="GO:0009378">
    <property type="term" value="F:four-way junction helicase activity"/>
    <property type="evidence" value="ECO:0007669"/>
    <property type="project" value="InterPro"/>
</dbReference>
<keyword evidence="5 9" id="KW-0067">ATP-binding</keyword>
<comment type="similarity">
    <text evidence="9">Belongs to the RuvB family.</text>
</comment>
<feature type="binding site" evidence="9">
    <location>
        <position position="68"/>
    </location>
    <ligand>
        <name>ATP</name>
        <dbReference type="ChEBI" id="CHEBI:30616"/>
    </ligand>
</feature>
<feature type="binding site" evidence="9">
    <location>
        <begin position="130"/>
        <end position="132"/>
    </location>
    <ligand>
        <name>ATP</name>
        <dbReference type="ChEBI" id="CHEBI:30616"/>
    </ligand>
</feature>
<keyword evidence="2 9" id="KW-0547">Nucleotide-binding</keyword>
<reference evidence="11 12" key="1">
    <citation type="submission" date="2016-10" db="EMBL/GenBank/DDBJ databases">
        <authorList>
            <person name="Varghese N."/>
            <person name="Submissions S."/>
        </authorList>
    </citation>
    <scope>NUCLEOTIDE SEQUENCE [LARGE SCALE GENOMIC DNA]</scope>
    <source>
        <strain evidence="11 12">ATCC 49954</strain>
    </source>
</reference>
<dbReference type="GO" id="GO:0016787">
    <property type="term" value="F:hydrolase activity"/>
    <property type="evidence" value="ECO:0007669"/>
    <property type="project" value="UniProtKB-KW"/>
</dbReference>
<dbReference type="EC" id="3.6.4.-" evidence="9"/>
<dbReference type="GO" id="GO:0005524">
    <property type="term" value="F:ATP binding"/>
    <property type="evidence" value="ECO:0007669"/>
    <property type="project" value="UniProtKB-UniRule"/>
</dbReference>
<dbReference type="EMBL" id="FNMX01000007">
    <property type="protein sequence ID" value="SDW82459.1"/>
    <property type="molecule type" value="Genomic_DNA"/>
</dbReference>
<feature type="domain" description="AAA+ ATPase" evidence="10">
    <location>
        <begin position="53"/>
        <end position="184"/>
    </location>
</feature>
<evidence type="ECO:0000256" key="3">
    <source>
        <dbReference type="ARBA" id="ARBA00022763"/>
    </source>
</evidence>
<dbReference type="Pfam" id="PF05491">
    <property type="entry name" value="WHD_RuvB"/>
    <property type="match status" value="1"/>
</dbReference>
<evidence type="ECO:0000259" key="10">
    <source>
        <dbReference type="SMART" id="SM00382"/>
    </source>
</evidence>
<evidence type="ECO:0000256" key="9">
    <source>
        <dbReference type="HAMAP-Rule" id="MF_00016"/>
    </source>
</evidence>
<dbReference type="InterPro" id="IPR004605">
    <property type="entry name" value="DNA_helicase_Holl-junc_RuvB"/>
</dbReference>
<dbReference type="AlphaFoldDB" id="A0AAX2DPX3"/>
<dbReference type="InterPro" id="IPR036388">
    <property type="entry name" value="WH-like_DNA-bd_sf"/>
</dbReference>
<feature type="binding site" evidence="9">
    <location>
        <position position="67"/>
    </location>
    <ligand>
        <name>ATP</name>
        <dbReference type="ChEBI" id="CHEBI:30616"/>
    </ligand>
</feature>
<dbReference type="Proteomes" id="UP000183610">
    <property type="component" value="Unassembled WGS sequence"/>
</dbReference>
<dbReference type="NCBIfam" id="NF000868">
    <property type="entry name" value="PRK00080.1"/>
    <property type="match status" value="1"/>
</dbReference>
<dbReference type="SUPFAM" id="SSF46785">
    <property type="entry name" value="Winged helix' DNA-binding domain"/>
    <property type="match status" value="1"/>
</dbReference>
<evidence type="ECO:0000256" key="2">
    <source>
        <dbReference type="ARBA" id="ARBA00022741"/>
    </source>
</evidence>
<dbReference type="HAMAP" id="MF_00016">
    <property type="entry name" value="DNA_HJ_migration_RuvB"/>
    <property type="match status" value="1"/>
</dbReference>
<keyword evidence="11" id="KW-0347">Helicase</keyword>
<dbReference type="CDD" id="cd00009">
    <property type="entry name" value="AAA"/>
    <property type="match status" value="1"/>
</dbReference>
<comment type="function">
    <text evidence="9">The RuvA-RuvB-RuvC complex processes Holliday junction (HJ) DNA during genetic recombination and DNA repair, while the RuvA-RuvB complex plays an important role in the rescue of blocked DNA replication forks via replication fork reversal (RFR). RuvA specifically binds to HJ cruciform DNA, conferring on it an open structure. The RuvB hexamer acts as an ATP-dependent pump, pulling dsDNA into and through the RuvAB complex. RuvB forms 2 homohexamers on either side of HJ DNA bound by 1 or 2 RuvA tetramers; 4 subunits per hexamer contact DNA at a time. Coordinated motions by a converter formed by DNA-disengaged RuvB subunits stimulates ATP hydrolysis and nucleotide exchange. Immobilization of the converter enables RuvB to convert the ATP-contained energy into a lever motion, pulling 2 nucleotides of DNA out of the RuvA tetramer per ATP hydrolyzed, thus driving DNA branch migration. The RuvB motors rotate together with the DNA substrate, which together with the progressing nucleotide cycle form the mechanistic basis for DNA recombination by continuous HJ branch migration. Branch migration allows RuvC to scan DNA until it finds its consensus sequence, where it cleaves and resolves cruciform DNA.</text>
</comment>
<evidence type="ECO:0000256" key="6">
    <source>
        <dbReference type="ARBA" id="ARBA00023125"/>
    </source>
</evidence>
<feature type="binding site" evidence="9">
    <location>
        <position position="22"/>
    </location>
    <ligand>
        <name>ATP</name>
        <dbReference type="ChEBI" id="CHEBI:30616"/>
    </ligand>
</feature>
<dbReference type="SMART" id="SM00382">
    <property type="entry name" value="AAA"/>
    <property type="match status" value="1"/>
</dbReference>
<dbReference type="Pfam" id="PF17864">
    <property type="entry name" value="AAA_lid_4"/>
    <property type="match status" value="1"/>
</dbReference>
<gene>
    <name evidence="9" type="primary">ruvB</name>
    <name evidence="11" type="ORF">SAMN05421782_10711</name>
</gene>
<feature type="binding site" evidence="9">
    <location>
        <position position="64"/>
    </location>
    <ligand>
        <name>ATP</name>
        <dbReference type="ChEBI" id="CHEBI:30616"/>
    </ligand>
</feature>
<dbReference type="Gene3D" id="1.10.8.60">
    <property type="match status" value="1"/>
</dbReference>
<accession>A0AAX2DPX3</accession>
<keyword evidence="7 9" id="KW-0233">DNA recombination</keyword>
<feature type="region of interest" description="Head domain (RuvB-H)" evidence="9">
    <location>
        <begin position="257"/>
        <end position="335"/>
    </location>
</feature>
<protein>
    <recommendedName>
        <fullName evidence="9">Holliday junction branch migration complex subunit RuvB</fullName>
        <ecNumber evidence="9">3.6.4.-</ecNumber>
    </recommendedName>
</protein>
<name>A0AAX2DPX3_LISIV</name>
<dbReference type="GO" id="GO:0005737">
    <property type="term" value="C:cytoplasm"/>
    <property type="evidence" value="ECO:0007669"/>
    <property type="project" value="UniProtKB-SubCell"/>
</dbReference>
<feature type="binding site" evidence="9">
    <location>
        <position position="183"/>
    </location>
    <ligand>
        <name>ATP</name>
        <dbReference type="ChEBI" id="CHEBI:30616"/>
    </ligand>
</feature>
<dbReference type="InterPro" id="IPR027417">
    <property type="entry name" value="P-loop_NTPase"/>
</dbReference>
<evidence type="ECO:0000256" key="7">
    <source>
        <dbReference type="ARBA" id="ARBA00023172"/>
    </source>
</evidence>
<feature type="binding site" evidence="9">
    <location>
        <position position="68"/>
    </location>
    <ligand>
        <name>Mg(2+)</name>
        <dbReference type="ChEBI" id="CHEBI:18420"/>
    </ligand>
</feature>
<dbReference type="Gene3D" id="3.40.50.300">
    <property type="entry name" value="P-loop containing nucleotide triphosphate hydrolases"/>
    <property type="match status" value="1"/>
</dbReference>
<organism evidence="11 12">
    <name type="scientific">Listeria ivanovii</name>
    <dbReference type="NCBI Taxonomy" id="1638"/>
    <lineage>
        <taxon>Bacteria</taxon>
        <taxon>Bacillati</taxon>
        <taxon>Bacillota</taxon>
        <taxon>Bacilli</taxon>
        <taxon>Bacillales</taxon>
        <taxon>Listeriaceae</taxon>
        <taxon>Listeria</taxon>
    </lineage>
</organism>
<dbReference type="GO" id="GO:0006310">
    <property type="term" value="P:DNA recombination"/>
    <property type="evidence" value="ECO:0007669"/>
    <property type="project" value="UniProtKB-UniRule"/>
</dbReference>
<dbReference type="InterPro" id="IPR003593">
    <property type="entry name" value="AAA+_ATPase"/>
</dbReference>
<dbReference type="RefSeq" id="WP_003719825.1">
    <property type="nucleotide sequence ID" value="NZ_FNMX01000007.1"/>
</dbReference>
<keyword evidence="8 9" id="KW-0234">DNA repair</keyword>
<dbReference type="SUPFAM" id="SSF52540">
    <property type="entry name" value="P-loop containing nucleoside triphosphate hydrolases"/>
    <property type="match status" value="1"/>
</dbReference>
<keyword evidence="1 9" id="KW-0963">Cytoplasm</keyword>
<comment type="caution">
    <text evidence="9">Lacks conserved residue(s) required for the propagation of feature annotation.</text>
</comment>
<comment type="subunit">
    <text evidence="9">Homohexamer. Forms an RuvA(8)-RuvB(12)-Holliday junction (HJ) complex. HJ DNA is sandwiched between 2 RuvA tetramers; dsDNA enters through RuvA and exits via RuvB. An RuvB hexamer assembles on each DNA strand where it exits the tetramer. Each RuvB hexamer is contacted by two RuvA subunits (via domain III) on 2 adjacent RuvB subunits; this complex drives branch migration. In the full resolvosome a probable DNA-RuvA(4)-RuvB(12)-RuvC(2) complex forms which resolves the HJ.</text>
</comment>
<proteinExistence type="inferred from homology"/>